<keyword evidence="4" id="KW-1185">Reference proteome</keyword>
<feature type="transmembrane region" description="Helical" evidence="1">
    <location>
        <begin position="45"/>
        <end position="69"/>
    </location>
</feature>
<dbReference type="EMBL" id="CAUYUJ010012272">
    <property type="protein sequence ID" value="CAK0833685.1"/>
    <property type="molecule type" value="Genomic_DNA"/>
</dbReference>
<evidence type="ECO:0000256" key="1">
    <source>
        <dbReference type="SAM" id="Phobius"/>
    </source>
</evidence>
<name>A0ABN9SQW5_9DINO</name>
<feature type="transmembrane region" description="Helical" evidence="1">
    <location>
        <begin position="133"/>
        <end position="150"/>
    </location>
</feature>
<dbReference type="Proteomes" id="UP001189429">
    <property type="component" value="Unassembled WGS sequence"/>
</dbReference>
<reference evidence="3" key="1">
    <citation type="submission" date="2023-10" db="EMBL/GenBank/DDBJ databases">
        <authorList>
            <person name="Chen Y."/>
            <person name="Shah S."/>
            <person name="Dougan E. K."/>
            <person name="Thang M."/>
            <person name="Chan C."/>
        </authorList>
    </citation>
    <scope>NUCLEOTIDE SEQUENCE [LARGE SCALE GENOMIC DNA]</scope>
</reference>
<feature type="transmembrane region" description="Helical" evidence="1">
    <location>
        <begin position="109"/>
        <end position="127"/>
    </location>
</feature>
<dbReference type="EMBL" id="CAUYUJ010012617">
    <property type="protein sequence ID" value="CAK0834310.1"/>
    <property type="molecule type" value="Genomic_DNA"/>
</dbReference>
<feature type="transmembrane region" description="Helical" evidence="1">
    <location>
        <begin position="12"/>
        <end position="30"/>
    </location>
</feature>
<accession>A0ABN9SQW5</accession>
<evidence type="ECO:0000313" key="4">
    <source>
        <dbReference type="Proteomes" id="UP001189429"/>
    </source>
</evidence>
<comment type="caution">
    <text evidence="3">The sequence shown here is derived from an EMBL/GenBank/DDBJ whole genome shotgun (WGS) entry which is preliminary data.</text>
</comment>
<protein>
    <submittedName>
        <fullName evidence="3">Uncharacterized protein</fullName>
    </submittedName>
</protein>
<organism evidence="3 4">
    <name type="scientific">Prorocentrum cordatum</name>
    <dbReference type="NCBI Taxonomy" id="2364126"/>
    <lineage>
        <taxon>Eukaryota</taxon>
        <taxon>Sar</taxon>
        <taxon>Alveolata</taxon>
        <taxon>Dinophyceae</taxon>
        <taxon>Prorocentrales</taxon>
        <taxon>Prorocentraceae</taxon>
        <taxon>Prorocentrum</taxon>
    </lineage>
</organism>
<keyword evidence="1" id="KW-1133">Transmembrane helix</keyword>
<evidence type="ECO:0000313" key="3">
    <source>
        <dbReference type="EMBL" id="CAK0834310.1"/>
    </source>
</evidence>
<sequence>MQCDWNSADSYSSLAIVSALIFGSTVTVWFEVSPEDRESFLEQEAFRWAFCLQIVVSIACSGIGTTIMVNQYYHIRRLQTYILSDDRDSIIMEYFILPQKKTREMARQAVFVSCYTFFGAMATYIYAHVQGDALRYTVTTVLATTVLVILSSKWRADAAAQAAFHEALSHGDHRWSVSEAAPRLAALMAKALDGALSDGSESQV</sequence>
<keyword evidence="1" id="KW-0472">Membrane</keyword>
<gene>
    <name evidence="2" type="ORF">PCOR1329_LOCUS31294</name>
    <name evidence="3" type="ORF">PCOR1329_LOCUS31762</name>
</gene>
<evidence type="ECO:0000313" key="2">
    <source>
        <dbReference type="EMBL" id="CAK0833685.1"/>
    </source>
</evidence>
<keyword evidence="1" id="KW-0812">Transmembrane</keyword>
<proteinExistence type="predicted"/>